<dbReference type="AlphaFoldDB" id="A0A6A1TQR2"/>
<comment type="caution">
    <text evidence="1">The sequence shown here is derived from an EMBL/GenBank/DDBJ whole genome shotgun (WGS) entry which is preliminary data.</text>
</comment>
<proteinExistence type="predicted"/>
<evidence type="ECO:0000313" key="2">
    <source>
        <dbReference type="Proteomes" id="UP000386575"/>
    </source>
</evidence>
<dbReference type="Proteomes" id="UP000386575">
    <property type="component" value="Unassembled WGS sequence"/>
</dbReference>
<protein>
    <submittedName>
        <fullName evidence="1">Uncharacterized protein</fullName>
    </submittedName>
</protein>
<organism evidence="1 2">
    <name type="scientific">Neorhizobium galegae</name>
    <name type="common">Rhizobium galegae</name>
    <dbReference type="NCBI Taxonomy" id="399"/>
    <lineage>
        <taxon>Bacteria</taxon>
        <taxon>Pseudomonadati</taxon>
        <taxon>Pseudomonadota</taxon>
        <taxon>Alphaproteobacteria</taxon>
        <taxon>Hyphomicrobiales</taxon>
        <taxon>Rhizobiaceae</taxon>
        <taxon>Rhizobium/Agrobacterium group</taxon>
        <taxon>Neorhizobium</taxon>
    </lineage>
</organism>
<accession>A0A6A1TQR2</accession>
<reference evidence="1 2" key="1">
    <citation type="submission" date="2019-09" db="EMBL/GenBank/DDBJ databases">
        <title>Genome sequencing of Ng87 strain.</title>
        <authorList>
            <person name="Karasev E.S."/>
            <person name="Andronov E."/>
        </authorList>
    </citation>
    <scope>NUCLEOTIDE SEQUENCE [LARGE SCALE GENOMIC DNA]</scope>
    <source>
        <strain evidence="1 2">Ng87</strain>
    </source>
</reference>
<name>A0A6A1TQR2_NEOGA</name>
<sequence>MITPTSIAVSTGYGNAKKTTWWNLIAFGDAMTNFLKKGDAAMFIGEPAFLRFLGVPG</sequence>
<gene>
    <name evidence="1" type="ORF">F4V91_08040</name>
</gene>
<dbReference type="EMBL" id="VZUL01000002">
    <property type="protein sequence ID" value="KAB1086385.1"/>
    <property type="molecule type" value="Genomic_DNA"/>
</dbReference>
<evidence type="ECO:0000313" key="1">
    <source>
        <dbReference type="EMBL" id="KAB1086385.1"/>
    </source>
</evidence>